<evidence type="ECO:0000256" key="4">
    <source>
        <dbReference type="ARBA" id="ARBA00023159"/>
    </source>
</evidence>
<dbReference type="RefSeq" id="WP_002597272.1">
    <property type="nucleotide sequence ID" value="NZ_KB850956.1"/>
</dbReference>
<dbReference type="PROSITE" id="PS51372">
    <property type="entry name" value="PRD_2"/>
    <property type="match status" value="1"/>
</dbReference>
<dbReference type="InterPro" id="IPR002178">
    <property type="entry name" value="PTS_EIIA_type-2_dom"/>
</dbReference>
<gene>
    <name evidence="10" type="ORF">HMPREF1092_00770</name>
</gene>
<dbReference type="eggNOG" id="COG1762">
    <property type="taxonomic scope" value="Bacteria"/>
</dbReference>
<evidence type="ECO:0000256" key="2">
    <source>
        <dbReference type="ARBA" id="ARBA00022737"/>
    </source>
</evidence>
<dbReference type="SUPFAM" id="SSF55804">
    <property type="entry name" value="Phoshotransferase/anion transport protein"/>
    <property type="match status" value="1"/>
</dbReference>
<dbReference type="Pfam" id="PF08279">
    <property type="entry name" value="HTH_11"/>
    <property type="match status" value="1"/>
</dbReference>
<keyword evidence="2" id="KW-0677">Repeat</keyword>
<protein>
    <submittedName>
        <fullName evidence="10">Uncharacterized protein</fullName>
    </submittedName>
</protein>
<dbReference type="InterPro" id="IPR036095">
    <property type="entry name" value="PTS_EIIB-like_sf"/>
</dbReference>
<dbReference type="EMBL" id="AGYT01000007">
    <property type="protein sequence ID" value="ENZ03583.1"/>
    <property type="molecule type" value="Genomic_DNA"/>
</dbReference>
<feature type="domain" description="PTS EIIB type-2" evidence="8">
    <location>
        <begin position="379"/>
        <end position="469"/>
    </location>
</feature>
<dbReference type="AlphaFoldDB" id="N9XV38"/>
<dbReference type="InterPro" id="IPR036390">
    <property type="entry name" value="WH_DNA-bd_sf"/>
</dbReference>
<evidence type="ECO:0000259" key="7">
    <source>
        <dbReference type="PROSITE" id="PS51094"/>
    </source>
</evidence>
<keyword evidence="5" id="KW-0804">Transcription</keyword>
<feature type="coiled-coil region" evidence="6">
    <location>
        <begin position="164"/>
        <end position="191"/>
    </location>
</feature>
<feature type="domain" description="PRD" evidence="9">
    <location>
        <begin position="268"/>
        <end position="375"/>
    </location>
</feature>
<dbReference type="InterPro" id="IPR016152">
    <property type="entry name" value="PTrfase/Anion_transptr"/>
</dbReference>
<keyword evidence="6" id="KW-0175">Coiled coil</keyword>
<dbReference type="PANTHER" id="PTHR30185:SF18">
    <property type="entry name" value="TRANSCRIPTIONAL REGULATOR MTLR"/>
    <property type="match status" value="1"/>
</dbReference>
<evidence type="ECO:0000259" key="8">
    <source>
        <dbReference type="PROSITE" id="PS51099"/>
    </source>
</evidence>
<dbReference type="InterPro" id="IPR036388">
    <property type="entry name" value="WH-like_DNA-bd_sf"/>
</dbReference>
<dbReference type="PANTHER" id="PTHR30185">
    <property type="entry name" value="CRYPTIC BETA-GLUCOSIDE BGL OPERON ANTITERMINATOR"/>
    <property type="match status" value="1"/>
</dbReference>
<dbReference type="Pfam" id="PF05043">
    <property type="entry name" value="Mga"/>
    <property type="match status" value="1"/>
</dbReference>
<dbReference type="InterPro" id="IPR013011">
    <property type="entry name" value="PTS_EIIB_2"/>
</dbReference>
<reference evidence="10 11" key="1">
    <citation type="submission" date="2013-01" db="EMBL/GenBank/DDBJ databases">
        <title>The Genome Sequence of Clostridium colicanis 209318.</title>
        <authorList>
            <consortium name="The Broad Institute Genome Sequencing Platform"/>
            <person name="Earl A."/>
            <person name="Ward D."/>
            <person name="Feldgarden M."/>
            <person name="Gevers D."/>
            <person name="Courvalin P."/>
            <person name="Lambert T."/>
            <person name="Walker B."/>
            <person name="Young S.K."/>
            <person name="Zeng Q."/>
            <person name="Gargeya S."/>
            <person name="Fitzgerald M."/>
            <person name="Haas B."/>
            <person name="Abouelleil A."/>
            <person name="Alvarado L."/>
            <person name="Arachchi H.M."/>
            <person name="Berlin A.M."/>
            <person name="Chapman S.B."/>
            <person name="Dewar J."/>
            <person name="Goldberg J."/>
            <person name="Griggs A."/>
            <person name="Gujja S."/>
            <person name="Hansen M."/>
            <person name="Howarth C."/>
            <person name="Imamovic A."/>
            <person name="Larimer J."/>
            <person name="McCowan C."/>
            <person name="Murphy C."/>
            <person name="Neiman D."/>
            <person name="Pearson M."/>
            <person name="Priest M."/>
            <person name="Roberts A."/>
            <person name="Saif S."/>
            <person name="Shea T."/>
            <person name="Sisk P."/>
            <person name="Sykes S."/>
            <person name="Wortman J."/>
            <person name="Nusbaum C."/>
            <person name="Birren B."/>
        </authorList>
    </citation>
    <scope>NUCLEOTIDE SEQUENCE [LARGE SCALE GENOMIC DNA]</scope>
    <source>
        <strain evidence="10 11">209318</strain>
    </source>
</reference>
<evidence type="ECO:0000313" key="10">
    <source>
        <dbReference type="EMBL" id="ENZ03583.1"/>
    </source>
</evidence>
<dbReference type="GO" id="GO:0009401">
    <property type="term" value="P:phosphoenolpyruvate-dependent sugar phosphotransferase system"/>
    <property type="evidence" value="ECO:0007669"/>
    <property type="project" value="InterPro"/>
</dbReference>
<organism evidence="10 11">
    <name type="scientific">Clostridium thermobutyricum</name>
    <dbReference type="NCBI Taxonomy" id="29372"/>
    <lineage>
        <taxon>Bacteria</taxon>
        <taxon>Bacillati</taxon>
        <taxon>Bacillota</taxon>
        <taxon>Clostridia</taxon>
        <taxon>Eubacteriales</taxon>
        <taxon>Clostridiaceae</taxon>
        <taxon>Clostridium</taxon>
    </lineage>
</organism>
<name>N9XV38_9CLOT</name>
<comment type="caution">
    <text evidence="10">The sequence shown here is derived from an EMBL/GenBank/DDBJ whole genome shotgun (WGS) entry which is preliminary data.</text>
</comment>
<evidence type="ECO:0000256" key="6">
    <source>
        <dbReference type="SAM" id="Coils"/>
    </source>
</evidence>
<dbReference type="PROSITE" id="PS51099">
    <property type="entry name" value="PTS_EIIB_TYPE_2"/>
    <property type="match status" value="1"/>
</dbReference>
<dbReference type="InterPro" id="IPR050661">
    <property type="entry name" value="BglG_antiterminators"/>
</dbReference>
<evidence type="ECO:0000256" key="5">
    <source>
        <dbReference type="ARBA" id="ARBA00023163"/>
    </source>
</evidence>
<dbReference type="PATRIC" id="fig|999411.4.peg.747"/>
<dbReference type="eggNOG" id="COG3711">
    <property type="taxonomic scope" value="Bacteria"/>
</dbReference>
<evidence type="ECO:0000256" key="3">
    <source>
        <dbReference type="ARBA" id="ARBA00023015"/>
    </source>
</evidence>
<dbReference type="Gene3D" id="1.10.10.10">
    <property type="entry name" value="Winged helix-like DNA-binding domain superfamily/Winged helix DNA-binding domain"/>
    <property type="match status" value="1"/>
</dbReference>
<accession>N9XV38</accession>
<dbReference type="Pfam" id="PF00359">
    <property type="entry name" value="PTS_EIIA_2"/>
    <property type="match status" value="1"/>
</dbReference>
<feature type="domain" description="PTS EIIA type-2" evidence="7">
    <location>
        <begin position="487"/>
        <end position="623"/>
    </location>
</feature>
<dbReference type="Pfam" id="PF00874">
    <property type="entry name" value="PRD"/>
    <property type="match status" value="1"/>
</dbReference>
<keyword evidence="1" id="KW-0808">Transferase</keyword>
<dbReference type="SUPFAM" id="SSF63520">
    <property type="entry name" value="PTS-regulatory domain, PRD"/>
    <property type="match status" value="1"/>
</dbReference>
<sequence>MITLSKRQSDILKFLGSKDEYITINKISEQFKCSPRTIRNDLDSLEKFLRNSNGNLEKKPRLGIKLILKKGLFLEELIKKSEVDIYSYNNRVDMIILILILKGKLTIEKLSNEIGVSKNTLVNDLKDVEKKLKNYKVNLSKKVYYGISLESEEENIRNTFIKIYLGLEENLKNEIKERLKLESNLSHLNIQYKIVELEKLLGTKYSEESIEEFEIAILLSSCRVKNGFKIIKNSNENRREFDVLKEFLNLDISEIGYLVTISDGLRKTKGGKEDKVTEEILKEMCNVLNIDFNKDLEFKSQIGIHLKSAIHRIKNNLTTENQMLEEIKYKMSFIFEITKQILDSKEKLLGVKFPESEIAYMAMYFDAIFERNVKSNFTYNILVVCNGGLATSSLLKTRLNAMIPEANILGICRVSDVEKKLKNEEVDFIVTTVPLAIKNYKTIKVNPLLEYSDAEKIKAEIYNKRYEKNCKYLLDKVKKTESEGITKLIKEEYAIFDKDIEFWEDAIKEAAKPLIKTNRIKEQYVRDIINVIEELGNYMVFIPEIAFVHALPENVNENSMSILTLKEKIEFGFKNKVQVKAIVLIANKNQNMNLVNLINIITKNDNIEKFKNLKSYEELRKIT</sequence>
<dbReference type="Proteomes" id="UP000013097">
    <property type="component" value="Unassembled WGS sequence"/>
</dbReference>
<keyword evidence="3" id="KW-0805">Transcription regulation</keyword>
<evidence type="ECO:0000313" key="11">
    <source>
        <dbReference type="Proteomes" id="UP000013097"/>
    </source>
</evidence>
<dbReference type="PROSITE" id="PS51094">
    <property type="entry name" value="PTS_EIIA_TYPE_2"/>
    <property type="match status" value="1"/>
</dbReference>
<dbReference type="Gene3D" id="1.10.1790.10">
    <property type="entry name" value="PRD domain"/>
    <property type="match status" value="1"/>
</dbReference>
<dbReference type="GO" id="GO:0008982">
    <property type="term" value="F:protein-N(PI)-phosphohistidine-sugar phosphotransferase activity"/>
    <property type="evidence" value="ECO:0007669"/>
    <property type="project" value="InterPro"/>
</dbReference>
<evidence type="ECO:0000256" key="1">
    <source>
        <dbReference type="ARBA" id="ARBA00022679"/>
    </source>
</evidence>
<keyword evidence="11" id="KW-1185">Reference proteome</keyword>
<dbReference type="GO" id="GO:0006355">
    <property type="term" value="P:regulation of DNA-templated transcription"/>
    <property type="evidence" value="ECO:0007669"/>
    <property type="project" value="InterPro"/>
</dbReference>
<dbReference type="HOGENOM" id="CLU_013442_1_1_9"/>
<dbReference type="InterPro" id="IPR036634">
    <property type="entry name" value="PRD_sf"/>
</dbReference>
<evidence type="ECO:0000259" key="9">
    <source>
        <dbReference type="PROSITE" id="PS51372"/>
    </source>
</evidence>
<dbReference type="Gene3D" id="3.40.930.10">
    <property type="entry name" value="Mannitol-specific EII, Chain A"/>
    <property type="match status" value="1"/>
</dbReference>
<keyword evidence="4" id="KW-0010">Activator</keyword>
<dbReference type="Gene3D" id="3.40.50.2300">
    <property type="match status" value="1"/>
</dbReference>
<dbReference type="InterPro" id="IPR011608">
    <property type="entry name" value="PRD"/>
</dbReference>
<dbReference type="SUPFAM" id="SSF46785">
    <property type="entry name" value="Winged helix' DNA-binding domain"/>
    <property type="match status" value="1"/>
</dbReference>
<dbReference type="InterPro" id="IPR013196">
    <property type="entry name" value="HTH_11"/>
</dbReference>
<dbReference type="SUPFAM" id="SSF52794">
    <property type="entry name" value="PTS system IIB component-like"/>
    <property type="match status" value="1"/>
</dbReference>
<dbReference type="CDD" id="cd05568">
    <property type="entry name" value="PTS_IIB_bgl_like"/>
    <property type="match status" value="1"/>
</dbReference>
<dbReference type="InterPro" id="IPR007737">
    <property type="entry name" value="Mga_HTH"/>
</dbReference>
<proteinExistence type="predicted"/>